<feature type="transmembrane region" description="Helical" evidence="7">
    <location>
        <begin position="500"/>
        <end position="525"/>
    </location>
</feature>
<feature type="transmembrane region" description="Helical" evidence="7">
    <location>
        <begin position="45"/>
        <end position="65"/>
    </location>
</feature>
<keyword evidence="5 7" id="KW-1133">Transmembrane helix</keyword>
<evidence type="ECO:0000313" key="9">
    <source>
        <dbReference type="EMBL" id="MCQ4167084.1"/>
    </source>
</evidence>
<dbReference type="Pfam" id="PF02080">
    <property type="entry name" value="TrkA_C"/>
    <property type="match status" value="1"/>
</dbReference>
<proteinExistence type="predicted"/>
<keyword evidence="6 7" id="KW-0472">Membrane</keyword>
<evidence type="ECO:0000256" key="3">
    <source>
        <dbReference type="ARBA" id="ARBA00022692"/>
    </source>
</evidence>
<comment type="caution">
    <text evidence="9">The sequence shown here is derived from an EMBL/GenBank/DDBJ whole genome shotgun (WGS) entry which is preliminary data.</text>
</comment>
<dbReference type="PROSITE" id="PS51202">
    <property type="entry name" value="RCK_C"/>
    <property type="match status" value="1"/>
</dbReference>
<evidence type="ECO:0000259" key="8">
    <source>
        <dbReference type="PROSITE" id="PS51202"/>
    </source>
</evidence>
<feature type="transmembrane region" description="Helical" evidence="7">
    <location>
        <begin position="619"/>
        <end position="639"/>
    </location>
</feature>
<dbReference type="RefSeq" id="WP_255916270.1">
    <property type="nucleotide sequence ID" value="NZ_JANFQO010000024.1"/>
</dbReference>
<gene>
    <name evidence="9" type="ORF">NM961_20400</name>
</gene>
<feature type="domain" description="RCK C-terminal" evidence="8">
    <location>
        <begin position="348"/>
        <end position="433"/>
    </location>
</feature>
<dbReference type="Proteomes" id="UP001165498">
    <property type="component" value="Unassembled WGS sequence"/>
</dbReference>
<accession>A0ABT1QXS0</accession>
<dbReference type="PANTHER" id="PTHR43652">
    <property type="entry name" value="BASIC AMINO ACID ANTIPORTER YFCC-RELATED"/>
    <property type="match status" value="1"/>
</dbReference>
<keyword evidence="2" id="KW-0813">Transport</keyword>
<feature type="transmembrane region" description="Helical" evidence="7">
    <location>
        <begin position="449"/>
        <end position="465"/>
    </location>
</feature>
<keyword evidence="4" id="KW-0677">Repeat</keyword>
<evidence type="ECO:0000256" key="5">
    <source>
        <dbReference type="ARBA" id="ARBA00022989"/>
    </source>
</evidence>
<dbReference type="Pfam" id="PF03600">
    <property type="entry name" value="CitMHS"/>
    <property type="match status" value="1"/>
</dbReference>
<feature type="transmembrane region" description="Helical" evidence="7">
    <location>
        <begin position="126"/>
        <end position="149"/>
    </location>
</feature>
<dbReference type="InterPro" id="IPR006037">
    <property type="entry name" value="RCK_C"/>
</dbReference>
<feature type="transmembrane region" description="Helical" evidence="7">
    <location>
        <begin position="217"/>
        <end position="239"/>
    </location>
</feature>
<feature type="transmembrane region" description="Helical" evidence="7">
    <location>
        <begin position="180"/>
        <end position="205"/>
    </location>
</feature>
<dbReference type="SUPFAM" id="SSF116726">
    <property type="entry name" value="TrkA C-terminal domain-like"/>
    <property type="match status" value="2"/>
</dbReference>
<keyword evidence="10" id="KW-1185">Reference proteome</keyword>
<dbReference type="InterPro" id="IPR051679">
    <property type="entry name" value="DASS-Related_Transporters"/>
</dbReference>
<feature type="transmembrane region" description="Helical" evidence="7">
    <location>
        <begin position="537"/>
        <end position="568"/>
    </location>
</feature>
<evidence type="ECO:0000313" key="10">
    <source>
        <dbReference type="Proteomes" id="UP001165498"/>
    </source>
</evidence>
<dbReference type="Gene3D" id="3.30.70.1450">
    <property type="entry name" value="Regulator of K+ conductance, C-terminal domain"/>
    <property type="match status" value="1"/>
</dbReference>
<evidence type="ECO:0000256" key="7">
    <source>
        <dbReference type="SAM" id="Phobius"/>
    </source>
</evidence>
<dbReference type="EMBL" id="JANFQO010000024">
    <property type="protein sequence ID" value="MCQ4167084.1"/>
    <property type="molecule type" value="Genomic_DNA"/>
</dbReference>
<evidence type="ECO:0000256" key="1">
    <source>
        <dbReference type="ARBA" id="ARBA00004141"/>
    </source>
</evidence>
<dbReference type="InterPro" id="IPR004680">
    <property type="entry name" value="Cit_transptr-like_dom"/>
</dbReference>
<sequence length="642" mass="67995">MALVEWRRCGPGSVRPAAAVRRRSWPPRPRLATLWLVPATGPTMLSPPQIVCLLIIALTLLLLITEWLRADVVALGAVVALVATGVLSPEQALKGFSSEPVIAVIGAFVLSAAVVNTGLAERLGQWVTRVAGTHLLWGLLVLMLAAALLSALTHHLLITALMVPIATTVAARGQFSVSRLLMPVSLSASIGTTLTLIGAPAFLVADHVLQEAGREGLGIFSLTPIGMALVACSLVYMLLPGRWLLPERVAGGSSGARFALDDYYTEILILDGAPQVGLSFAALAQRYSGRFEIIDWLRRGDPIRHGREERSIEAGDVLLVRSTPEGLADIADEKGLALHAVAKYGETADAATAEQFGDERLAQLVIAPRSYLSGRAVGEVDFRHRYGVIVVGLWRREGWLRGELSGVRLQPGDTLVVWGEPEQIDGLGAQREFLMALPFRTRRLRRSRAWWALGILGASVATAATELLPVHVAFLAGAIGVVLARCLSAEEAYAALELRVIAFIAGAISLGAALEQTGLTTLAAAEFAPLLDGFAPFWILLLIFSAGAIITQVLSDAATVVLLAPIVARMAAPLGLAPEAMVASLAIGAVAAFLTPLGHHGNLLVYAPGGYRFGDFFRVGAPLTVLFAIITALVALRLWPGG</sequence>
<dbReference type="InterPro" id="IPR036721">
    <property type="entry name" value="RCK_C_sf"/>
</dbReference>
<keyword evidence="3 7" id="KW-0812">Transmembrane</keyword>
<feature type="transmembrane region" description="Helical" evidence="7">
    <location>
        <begin position="72"/>
        <end position="89"/>
    </location>
</feature>
<feature type="transmembrane region" description="Helical" evidence="7">
    <location>
        <begin position="580"/>
        <end position="599"/>
    </location>
</feature>
<evidence type="ECO:0000256" key="2">
    <source>
        <dbReference type="ARBA" id="ARBA00022448"/>
    </source>
</evidence>
<dbReference type="PANTHER" id="PTHR43652:SF2">
    <property type="entry name" value="BASIC AMINO ACID ANTIPORTER YFCC-RELATED"/>
    <property type="match status" value="1"/>
</dbReference>
<reference evidence="9" key="1">
    <citation type="submission" date="2022-07" db="EMBL/GenBank/DDBJ databases">
        <title>Tahibacter sp., a new gammaproteobacterium isolated from the silt sample collected at pig farm.</title>
        <authorList>
            <person name="Chen H."/>
        </authorList>
    </citation>
    <scope>NUCLEOTIDE SEQUENCE</scope>
    <source>
        <strain evidence="9">P2K</strain>
    </source>
</reference>
<feature type="transmembrane region" description="Helical" evidence="7">
    <location>
        <begin position="101"/>
        <end position="119"/>
    </location>
</feature>
<feature type="transmembrane region" description="Helical" evidence="7">
    <location>
        <begin position="155"/>
        <end position="173"/>
    </location>
</feature>
<comment type="subcellular location">
    <subcellularLocation>
        <location evidence="1">Membrane</location>
        <topology evidence="1">Multi-pass membrane protein</topology>
    </subcellularLocation>
</comment>
<protein>
    <submittedName>
        <fullName evidence="9">SLC13 family permease</fullName>
    </submittedName>
</protein>
<name>A0ABT1QXS0_9GAMM</name>
<organism evidence="9 10">
    <name type="scientific">Tahibacter harae</name>
    <dbReference type="NCBI Taxonomy" id="2963937"/>
    <lineage>
        <taxon>Bacteria</taxon>
        <taxon>Pseudomonadati</taxon>
        <taxon>Pseudomonadota</taxon>
        <taxon>Gammaproteobacteria</taxon>
        <taxon>Lysobacterales</taxon>
        <taxon>Rhodanobacteraceae</taxon>
        <taxon>Tahibacter</taxon>
    </lineage>
</organism>
<evidence type="ECO:0000256" key="4">
    <source>
        <dbReference type="ARBA" id="ARBA00022737"/>
    </source>
</evidence>
<evidence type="ECO:0000256" key="6">
    <source>
        <dbReference type="ARBA" id="ARBA00023136"/>
    </source>
</evidence>
<feature type="transmembrane region" description="Helical" evidence="7">
    <location>
        <begin position="471"/>
        <end position="488"/>
    </location>
</feature>